<dbReference type="PROSITE" id="PS51318">
    <property type="entry name" value="TAT"/>
    <property type="match status" value="1"/>
</dbReference>
<sequence length="427" mass="45662">MAASRKRRALLAVLALAALLALLLAWLSRPQQLAGLILDRAGAALGLEISASGPAEYRLRGTPQLVLRKLSVREPGTATALLEADRLLLALPWSTIRGKGQKLTVQRVELDAPRLDLAALQRWMAGRPPSSQTPRLPLLTDGIGIVDGHVAGDGWEIRDIALSAARFDPRRPLTAQLRGRYVDAPLEAGFDLRVALDEAQALLEQRATAVAADGGVEIRSGATALPATLSLSGPLRMDEDGIAVEPLRLGASARYRNGDTDLPLRIGVHGPLRHAGQRLSLDAAGLIVRGDGDDSPIPPLRARGRLTLDGARTPALLQIAVGGEIARWPQAWPTLPPPLGQSDSPLPFSLDYAGATDGDDPLRLRLARDATRFDARLRLPALLDWFDTLADGNPLPPLQGRLSTPRVEVSGATLHGVEIEFEEDAEQ</sequence>
<dbReference type="InterPro" id="IPR006311">
    <property type="entry name" value="TAT_signal"/>
</dbReference>
<dbReference type="Proteomes" id="UP000249447">
    <property type="component" value="Chromosome"/>
</dbReference>
<gene>
    <name evidence="1" type="ORF">C9I47_1028</name>
</gene>
<evidence type="ECO:0000313" key="2">
    <source>
        <dbReference type="Proteomes" id="UP000249447"/>
    </source>
</evidence>
<dbReference type="RefSeq" id="WP_223250294.1">
    <property type="nucleotide sequence ID" value="NZ_CP029843.1"/>
</dbReference>
<evidence type="ECO:0008006" key="3">
    <source>
        <dbReference type="Google" id="ProtNLM"/>
    </source>
</evidence>
<dbReference type="AlphaFoldDB" id="A0A2U9T5S3"/>
<proteinExistence type="predicted"/>
<organism evidence="1 2">
    <name type="scientific">Marilutibacter maris</name>
    <dbReference type="NCBI Taxonomy" id="1605891"/>
    <lineage>
        <taxon>Bacteria</taxon>
        <taxon>Pseudomonadati</taxon>
        <taxon>Pseudomonadota</taxon>
        <taxon>Gammaproteobacteria</taxon>
        <taxon>Lysobacterales</taxon>
        <taxon>Lysobacteraceae</taxon>
        <taxon>Marilutibacter</taxon>
    </lineage>
</organism>
<evidence type="ECO:0000313" key="1">
    <source>
        <dbReference type="EMBL" id="AWV06745.1"/>
    </source>
</evidence>
<accession>A0A2U9T5S3</accession>
<protein>
    <recommendedName>
        <fullName evidence="3">AsmA family protein</fullName>
    </recommendedName>
</protein>
<keyword evidence="2" id="KW-1185">Reference proteome</keyword>
<name>A0A2U9T5S3_9GAMM</name>
<dbReference type="KEGG" id="lmb:C9I47_1028"/>
<reference evidence="1 2" key="1">
    <citation type="submission" date="2018-05" db="EMBL/GenBank/DDBJ databases">
        <title>The complete genome of Lysobacter maris HZ9B, a marine bacterium antagonistic against terrestrial plant pathogens.</title>
        <authorList>
            <person name="Zhang X.-Q."/>
        </authorList>
    </citation>
    <scope>NUCLEOTIDE SEQUENCE [LARGE SCALE GENOMIC DNA]</scope>
    <source>
        <strain evidence="1 2">HZ9B</strain>
    </source>
</reference>
<dbReference type="EMBL" id="CP029843">
    <property type="protein sequence ID" value="AWV06745.1"/>
    <property type="molecule type" value="Genomic_DNA"/>
</dbReference>